<dbReference type="InterPro" id="IPR052509">
    <property type="entry name" value="Metal_resp_DNA-bind_regulator"/>
</dbReference>
<accession>A0A923I652</accession>
<gene>
    <name evidence="2" type="ORF">H8S23_05835</name>
</gene>
<dbReference type="PANTHER" id="PTHR33169:SF14">
    <property type="entry name" value="TRANSCRIPTIONAL REGULATOR RV3488"/>
    <property type="match status" value="1"/>
</dbReference>
<organism evidence="2 3">
    <name type="scientific">Anaerofilum hominis</name>
    <dbReference type="NCBI Taxonomy" id="2763016"/>
    <lineage>
        <taxon>Bacteria</taxon>
        <taxon>Bacillati</taxon>
        <taxon>Bacillota</taxon>
        <taxon>Clostridia</taxon>
        <taxon>Eubacteriales</taxon>
        <taxon>Oscillospiraceae</taxon>
        <taxon>Anaerofilum</taxon>
    </lineage>
</organism>
<evidence type="ECO:0000259" key="1">
    <source>
        <dbReference type="Pfam" id="PF03551"/>
    </source>
</evidence>
<dbReference type="RefSeq" id="WP_186887395.1">
    <property type="nucleotide sequence ID" value="NZ_JACONZ010000002.1"/>
</dbReference>
<dbReference type="InterPro" id="IPR005149">
    <property type="entry name" value="Tscrpt_reg_PadR_N"/>
</dbReference>
<evidence type="ECO:0000313" key="3">
    <source>
        <dbReference type="Proteomes" id="UP000659630"/>
    </source>
</evidence>
<reference evidence="2" key="1">
    <citation type="submission" date="2020-08" db="EMBL/GenBank/DDBJ databases">
        <title>Genome public.</title>
        <authorList>
            <person name="Liu C."/>
            <person name="Sun Q."/>
        </authorList>
    </citation>
    <scope>NUCLEOTIDE SEQUENCE</scope>
    <source>
        <strain evidence="2">BX8</strain>
    </source>
</reference>
<keyword evidence="3" id="KW-1185">Reference proteome</keyword>
<dbReference type="InterPro" id="IPR036390">
    <property type="entry name" value="WH_DNA-bd_sf"/>
</dbReference>
<name>A0A923I652_9FIRM</name>
<dbReference type="Gene3D" id="1.10.10.10">
    <property type="entry name" value="Winged helix-like DNA-binding domain superfamily/Winged helix DNA-binding domain"/>
    <property type="match status" value="1"/>
</dbReference>
<dbReference type="EMBL" id="JACONZ010000002">
    <property type="protein sequence ID" value="MBC5581020.1"/>
    <property type="molecule type" value="Genomic_DNA"/>
</dbReference>
<dbReference type="InterPro" id="IPR036388">
    <property type="entry name" value="WH-like_DNA-bd_sf"/>
</dbReference>
<dbReference type="PANTHER" id="PTHR33169">
    <property type="entry name" value="PADR-FAMILY TRANSCRIPTIONAL REGULATOR"/>
    <property type="match status" value="1"/>
</dbReference>
<protein>
    <submittedName>
        <fullName evidence="2">PadR family transcriptional regulator</fullName>
    </submittedName>
</protein>
<dbReference type="Proteomes" id="UP000659630">
    <property type="component" value="Unassembled WGS sequence"/>
</dbReference>
<dbReference type="AlphaFoldDB" id="A0A923I652"/>
<proteinExistence type="predicted"/>
<comment type="caution">
    <text evidence="2">The sequence shown here is derived from an EMBL/GenBank/DDBJ whole genome shotgun (WGS) entry which is preliminary data.</text>
</comment>
<feature type="domain" description="Transcription regulator PadR N-terminal" evidence="1">
    <location>
        <begin position="18"/>
        <end position="93"/>
    </location>
</feature>
<sequence>MESRIERQLKKGALELIVLRLLEGRPSYGYELLAELARRSGGYFTLREGTLYPILYRLEDDGLLASAWGEGAGRSAPKKTYTVTEKGRQALAEGLALWRVFSGHVTGLLTQEDAI</sequence>
<dbReference type="Pfam" id="PF03551">
    <property type="entry name" value="PadR"/>
    <property type="match status" value="1"/>
</dbReference>
<dbReference type="SUPFAM" id="SSF46785">
    <property type="entry name" value="Winged helix' DNA-binding domain"/>
    <property type="match status" value="1"/>
</dbReference>
<evidence type="ECO:0000313" key="2">
    <source>
        <dbReference type="EMBL" id="MBC5581020.1"/>
    </source>
</evidence>